<dbReference type="Proteomes" id="UP000838878">
    <property type="component" value="Chromosome 3"/>
</dbReference>
<evidence type="ECO:0000256" key="1">
    <source>
        <dbReference type="SAM" id="MobiDB-lite"/>
    </source>
</evidence>
<name>A0A8J9V077_9NEOP</name>
<feature type="non-terminal residue" evidence="2">
    <location>
        <position position="186"/>
    </location>
</feature>
<sequence>MANMERRLGKELQSEDVENLLEKSDLEDYLLFEQDLDDPPFMGSLENIPSSSSDNDNESEDEQGDEWLPDPERFSIFKTLVKAAADGRHRGCSRPHLAMQHVADRNRRAHLPGSRCGVQVQPNWCFKASRYKARRADERRGSQRCAAPGGRTVIDDDPQRAPTKNLSSLSHAPFVLLCARMNYCTY</sequence>
<feature type="compositionally biased region" description="Acidic residues" evidence="1">
    <location>
        <begin position="55"/>
        <end position="69"/>
    </location>
</feature>
<protein>
    <submittedName>
        <fullName evidence="2">Uncharacterized protein</fullName>
    </submittedName>
</protein>
<evidence type="ECO:0000313" key="3">
    <source>
        <dbReference type="Proteomes" id="UP000838878"/>
    </source>
</evidence>
<feature type="region of interest" description="Disordered" evidence="1">
    <location>
        <begin position="137"/>
        <end position="160"/>
    </location>
</feature>
<gene>
    <name evidence="2" type="ORF">BINO364_LOCUS8725</name>
</gene>
<dbReference type="AlphaFoldDB" id="A0A8J9V077"/>
<organism evidence="2 3">
    <name type="scientific">Brenthis ino</name>
    <name type="common">lesser marbled fritillary</name>
    <dbReference type="NCBI Taxonomy" id="405034"/>
    <lineage>
        <taxon>Eukaryota</taxon>
        <taxon>Metazoa</taxon>
        <taxon>Ecdysozoa</taxon>
        <taxon>Arthropoda</taxon>
        <taxon>Hexapoda</taxon>
        <taxon>Insecta</taxon>
        <taxon>Pterygota</taxon>
        <taxon>Neoptera</taxon>
        <taxon>Endopterygota</taxon>
        <taxon>Lepidoptera</taxon>
        <taxon>Glossata</taxon>
        <taxon>Ditrysia</taxon>
        <taxon>Papilionoidea</taxon>
        <taxon>Nymphalidae</taxon>
        <taxon>Heliconiinae</taxon>
        <taxon>Argynnini</taxon>
        <taxon>Brenthis</taxon>
    </lineage>
</organism>
<accession>A0A8J9V077</accession>
<reference evidence="2" key="1">
    <citation type="submission" date="2021-12" db="EMBL/GenBank/DDBJ databases">
        <authorList>
            <person name="Martin H S."/>
        </authorList>
    </citation>
    <scope>NUCLEOTIDE SEQUENCE</scope>
</reference>
<feature type="region of interest" description="Disordered" evidence="1">
    <location>
        <begin position="37"/>
        <end position="69"/>
    </location>
</feature>
<proteinExistence type="predicted"/>
<dbReference type="EMBL" id="OV170223">
    <property type="protein sequence ID" value="CAH0722837.1"/>
    <property type="molecule type" value="Genomic_DNA"/>
</dbReference>
<keyword evidence="3" id="KW-1185">Reference proteome</keyword>
<evidence type="ECO:0000313" key="2">
    <source>
        <dbReference type="EMBL" id="CAH0722837.1"/>
    </source>
</evidence>